<dbReference type="Gene3D" id="3.40.50.1000">
    <property type="entry name" value="HAD superfamily/HAD-like"/>
    <property type="match status" value="1"/>
</dbReference>
<dbReference type="Proteomes" id="UP001162483">
    <property type="component" value="Unassembled WGS sequence"/>
</dbReference>
<evidence type="ECO:0000256" key="3">
    <source>
        <dbReference type="ARBA" id="ARBA00022723"/>
    </source>
</evidence>
<evidence type="ECO:0000256" key="2">
    <source>
        <dbReference type="ARBA" id="ARBA00022692"/>
    </source>
</evidence>
<evidence type="ECO:0000256" key="9">
    <source>
        <dbReference type="ARBA" id="ARBA00023136"/>
    </source>
</evidence>
<evidence type="ECO:0000256" key="6">
    <source>
        <dbReference type="ARBA" id="ARBA00022842"/>
    </source>
</evidence>
<sequence length="698" mass="79491">MTLLYSSNNLPWGIILQAMASCHSLIKMDGKLNGDPLDLKMFAGTGWELQDYIAKMVEDGPPITCTIAKPESKAGQVPMEGIIILHQFPFSSTVQRMSVITQVIGESDLTVFMKGAPEMVIHYCKSDTVPENFYKQLDFYTKQGFRVIGLAYRSLQKQGLPLTSNLEREVVESNLTFLGLLILENRLKPETSSVLKELSAANIRTVMVTGDNLQTAVTVGKNSGMIPDNSDIIMLEACEPENDLPASLTWKYMDEEQVDENPSKSKESKINIDGGWINNPTAHGKFHFVLSGRSYQVISQYFYNLLPKILLNGTIFARMMPKQKSNLIEELQKLDYFVGMCGDGANDCGALKISHAGISLSELEASVASPFTSKIPNIQCVPMLIKEGRNTLVTTFSIFKFMTMFIFVGLTCIAYLFWKQTLLGNYQYLLQDLAINITVALTLSLNGPAPKLAPYRPPGQLLSPPLLLSIAMHFIFTVIVQTTAFFLLLQQPWYNETDVFSACLPLNHSMENVTIREHRYAENFITTTMFPITGFNLIILEFVFSKGRPFRQRLYTNYLLTGLMIVQVTVYVFVLFADIEDMYTVLELVCTPYYWRVNIFIMMLVLFIMSYLGEEWFIENRKLWLWIKRIFNYKSKSQYRKLQRKLQKDSEWPPKNRTDYAIQTVPMKSTDIIYSKPTYRKSPHGKEVISEHTIVTAM</sequence>
<reference evidence="11" key="1">
    <citation type="submission" date="2023-05" db="EMBL/GenBank/DDBJ databases">
        <authorList>
            <person name="Stuckert A."/>
        </authorList>
    </citation>
    <scope>NUCLEOTIDE SEQUENCE</scope>
</reference>
<feature type="transmembrane region" description="Helical" evidence="10">
    <location>
        <begin position="556"/>
        <end position="577"/>
    </location>
</feature>
<dbReference type="InterPro" id="IPR023299">
    <property type="entry name" value="ATPase_P-typ_cyto_dom_N"/>
</dbReference>
<keyword evidence="8 10" id="KW-1133">Transmembrane helix</keyword>
<protein>
    <submittedName>
        <fullName evidence="11">Uncharacterized protein</fullName>
    </submittedName>
</protein>
<keyword evidence="12" id="KW-1185">Reference proteome</keyword>
<dbReference type="InterPro" id="IPR001757">
    <property type="entry name" value="P_typ_ATPase"/>
</dbReference>
<keyword evidence="4" id="KW-0547">Nucleotide-binding</keyword>
<evidence type="ECO:0000256" key="1">
    <source>
        <dbReference type="ARBA" id="ARBA00004141"/>
    </source>
</evidence>
<dbReference type="PANTHER" id="PTHR45630">
    <property type="entry name" value="CATION-TRANSPORTING ATPASE-RELATED"/>
    <property type="match status" value="1"/>
</dbReference>
<dbReference type="EMBL" id="CATNWA010019248">
    <property type="protein sequence ID" value="CAI9612184.1"/>
    <property type="molecule type" value="Genomic_DNA"/>
</dbReference>
<keyword evidence="6" id="KW-0460">Magnesium</keyword>
<feature type="transmembrane region" description="Helical" evidence="10">
    <location>
        <begin position="593"/>
        <end position="612"/>
    </location>
</feature>
<dbReference type="SUPFAM" id="SSF56784">
    <property type="entry name" value="HAD-like"/>
    <property type="match status" value="1"/>
</dbReference>
<feature type="transmembrane region" description="Helical" evidence="10">
    <location>
        <begin position="392"/>
        <end position="416"/>
    </location>
</feature>
<dbReference type="InterPro" id="IPR036412">
    <property type="entry name" value="HAD-like_sf"/>
</dbReference>
<keyword evidence="2 10" id="KW-0812">Transmembrane</keyword>
<dbReference type="Pfam" id="PF13246">
    <property type="entry name" value="Cation_ATPase"/>
    <property type="match status" value="1"/>
</dbReference>
<evidence type="ECO:0000256" key="4">
    <source>
        <dbReference type="ARBA" id="ARBA00022741"/>
    </source>
</evidence>
<dbReference type="InterPro" id="IPR023298">
    <property type="entry name" value="ATPase_P-typ_TM_dom_sf"/>
</dbReference>
<evidence type="ECO:0000313" key="12">
    <source>
        <dbReference type="Proteomes" id="UP001162483"/>
    </source>
</evidence>
<keyword evidence="7" id="KW-1278">Translocase</keyword>
<proteinExistence type="predicted"/>
<evidence type="ECO:0000256" key="7">
    <source>
        <dbReference type="ARBA" id="ARBA00022967"/>
    </source>
</evidence>
<dbReference type="NCBIfam" id="TIGR01494">
    <property type="entry name" value="ATPase_P-type"/>
    <property type="match status" value="1"/>
</dbReference>
<dbReference type="InterPro" id="IPR023214">
    <property type="entry name" value="HAD_sf"/>
</dbReference>
<dbReference type="PANTHER" id="PTHR45630:SF1">
    <property type="entry name" value="CATION-TRANSPORTING ATPASE 13A4-RELATED"/>
    <property type="match status" value="1"/>
</dbReference>
<dbReference type="SUPFAM" id="SSF81660">
    <property type="entry name" value="Metal cation-transporting ATPase, ATP-binding domain N"/>
    <property type="match status" value="1"/>
</dbReference>
<accession>A0ABN9GTH4</accession>
<evidence type="ECO:0000256" key="10">
    <source>
        <dbReference type="SAM" id="Phobius"/>
    </source>
</evidence>
<name>A0ABN9GTH4_9NEOB</name>
<dbReference type="InterPro" id="IPR006544">
    <property type="entry name" value="P-type_TPase_V"/>
</dbReference>
<comment type="caution">
    <text evidence="11">The sequence shown here is derived from an EMBL/GenBank/DDBJ whole genome shotgun (WGS) entry which is preliminary data.</text>
</comment>
<organism evidence="11 12">
    <name type="scientific">Staurois parvus</name>
    <dbReference type="NCBI Taxonomy" id="386267"/>
    <lineage>
        <taxon>Eukaryota</taxon>
        <taxon>Metazoa</taxon>
        <taxon>Chordata</taxon>
        <taxon>Craniata</taxon>
        <taxon>Vertebrata</taxon>
        <taxon>Euteleostomi</taxon>
        <taxon>Amphibia</taxon>
        <taxon>Batrachia</taxon>
        <taxon>Anura</taxon>
        <taxon>Neobatrachia</taxon>
        <taxon>Ranoidea</taxon>
        <taxon>Ranidae</taxon>
        <taxon>Staurois</taxon>
    </lineage>
</organism>
<keyword evidence="9 10" id="KW-0472">Membrane</keyword>
<dbReference type="Gene3D" id="3.40.1110.10">
    <property type="entry name" value="Calcium-transporting ATPase, cytoplasmic domain N"/>
    <property type="match status" value="1"/>
</dbReference>
<feature type="transmembrane region" description="Helical" evidence="10">
    <location>
        <begin position="524"/>
        <end position="544"/>
    </location>
</feature>
<feature type="transmembrane region" description="Helical" evidence="10">
    <location>
        <begin position="466"/>
        <end position="489"/>
    </location>
</feature>
<keyword evidence="3" id="KW-0479">Metal-binding</keyword>
<evidence type="ECO:0000256" key="8">
    <source>
        <dbReference type="ARBA" id="ARBA00022989"/>
    </source>
</evidence>
<evidence type="ECO:0000313" key="11">
    <source>
        <dbReference type="EMBL" id="CAI9612184.1"/>
    </source>
</evidence>
<dbReference type="SUPFAM" id="SSF81665">
    <property type="entry name" value="Calcium ATPase, transmembrane domain M"/>
    <property type="match status" value="1"/>
</dbReference>
<comment type="subcellular location">
    <subcellularLocation>
        <location evidence="1">Membrane</location>
        <topology evidence="1">Multi-pass membrane protein</topology>
    </subcellularLocation>
</comment>
<keyword evidence="5" id="KW-0067">ATP-binding</keyword>
<gene>
    <name evidence="11" type="ORF">SPARVUS_LOCUS14659776</name>
</gene>
<evidence type="ECO:0000256" key="5">
    <source>
        <dbReference type="ARBA" id="ARBA00022840"/>
    </source>
</evidence>